<keyword evidence="3" id="KW-1185">Reference proteome</keyword>
<comment type="caution">
    <text evidence="2">The sequence shown here is derived from an EMBL/GenBank/DDBJ whole genome shotgun (WGS) entry which is preliminary data.</text>
</comment>
<evidence type="ECO:0000313" key="2">
    <source>
        <dbReference type="EMBL" id="GMS92653.1"/>
    </source>
</evidence>
<dbReference type="EMBL" id="BTSX01000004">
    <property type="protein sequence ID" value="GMS92653.1"/>
    <property type="molecule type" value="Genomic_DNA"/>
</dbReference>
<evidence type="ECO:0000256" key="1">
    <source>
        <dbReference type="SAM" id="Phobius"/>
    </source>
</evidence>
<feature type="non-terminal residue" evidence="2">
    <location>
        <position position="145"/>
    </location>
</feature>
<dbReference type="Proteomes" id="UP001432027">
    <property type="component" value="Unassembled WGS sequence"/>
</dbReference>
<sequence>VALGTFETLYEVQTFRRFSHAVSPYASSALSLLSAVGSFLTLRVCNECRRVNDVLKRRTMHHSVRRQLRIYDVILMLSLVVSLATFIAMYAPVVWRCASIDLSSLFQSHNQRFTSLKIVVQFFFVATEVAAPCALLALTYAHFAR</sequence>
<gene>
    <name evidence="2" type="ORF">PENTCL1PPCAC_14828</name>
</gene>
<keyword evidence="1" id="KW-0472">Membrane</keyword>
<feature type="transmembrane region" description="Helical" evidence="1">
    <location>
        <begin position="67"/>
        <end position="91"/>
    </location>
</feature>
<feature type="non-terminal residue" evidence="2">
    <location>
        <position position="1"/>
    </location>
</feature>
<accession>A0AAV5TG50</accession>
<dbReference type="AlphaFoldDB" id="A0AAV5TG50"/>
<keyword evidence="1" id="KW-1133">Transmembrane helix</keyword>
<protein>
    <recommendedName>
        <fullName evidence="4">G protein-coupled receptor</fullName>
    </recommendedName>
</protein>
<organism evidence="2 3">
    <name type="scientific">Pristionchus entomophagus</name>
    <dbReference type="NCBI Taxonomy" id="358040"/>
    <lineage>
        <taxon>Eukaryota</taxon>
        <taxon>Metazoa</taxon>
        <taxon>Ecdysozoa</taxon>
        <taxon>Nematoda</taxon>
        <taxon>Chromadorea</taxon>
        <taxon>Rhabditida</taxon>
        <taxon>Rhabditina</taxon>
        <taxon>Diplogasteromorpha</taxon>
        <taxon>Diplogasteroidea</taxon>
        <taxon>Neodiplogasteridae</taxon>
        <taxon>Pristionchus</taxon>
    </lineage>
</organism>
<reference evidence="2" key="1">
    <citation type="submission" date="2023-10" db="EMBL/GenBank/DDBJ databases">
        <title>Genome assembly of Pristionchus species.</title>
        <authorList>
            <person name="Yoshida K."/>
            <person name="Sommer R.J."/>
        </authorList>
    </citation>
    <scope>NUCLEOTIDE SEQUENCE</scope>
    <source>
        <strain evidence="2">RS0144</strain>
    </source>
</reference>
<proteinExistence type="predicted"/>
<name>A0AAV5TG50_9BILA</name>
<feature type="transmembrane region" description="Helical" evidence="1">
    <location>
        <begin position="118"/>
        <end position="141"/>
    </location>
</feature>
<evidence type="ECO:0008006" key="4">
    <source>
        <dbReference type="Google" id="ProtNLM"/>
    </source>
</evidence>
<evidence type="ECO:0000313" key="3">
    <source>
        <dbReference type="Proteomes" id="UP001432027"/>
    </source>
</evidence>
<feature type="transmembrane region" description="Helical" evidence="1">
    <location>
        <begin position="25"/>
        <end position="46"/>
    </location>
</feature>
<keyword evidence="1" id="KW-0812">Transmembrane</keyword>